<gene>
    <name evidence="7" type="primary">lgt</name>
    <name evidence="8" type="ORF">C4900_11080</name>
</gene>
<dbReference type="UniPathway" id="UPA00664"/>
<evidence type="ECO:0000313" key="9">
    <source>
        <dbReference type="Proteomes" id="UP000253250"/>
    </source>
</evidence>
<reference evidence="8 9" key="1">
    <citation type="submission" date="2018-02" db="EMBL/GenBank/DDBJ databases">
        <title>Insights into the biology of acidophilic members of the Acidiferrobacteraceae family derived from comparative genomic analyses.</title>
        <authorList>
            <person name="Issotta F."/>
            <person name="Thyssen C."/>
            <person name="Mena C."/>
            <person name="Moya A."/>
            <person name="Bellenberg S."/>
            <person name="Sproer C."/>
            <person name="Covarrubias P.C."/>
            <person name="Sand W."/>
            <person name="Quatrini R."/>
            <person name="Vera M."/>
        </authorList>
    </citation>
    <scope>NUCLEOTIDE SEQUENCE [LARGE SCALE GENOMIC DNA]</scope>
    <source>
        <strain evidence="9">m-1</strain>
    </source>
</reference>
<dbReference type="RefSeq" id="WP_114283092.1">
    <property type="nucleotide sequence ID" value="NZ_PSYR01000002.1"/>
</dbReference>
<comment type="subcellular location">
    <subcellularLocation>
        <location evidence="7">Cell membrane</location>
        <topology evidence="7">Multi-pass membrane protein</topology>
    </subcellularLocation>
</comment>
<dbReference type="OrthoDB" id="871140at2"/>
<name>A0A368HDC5_9GAMM</name>
<evidence type="ECO:0000313" key="8">
    <source>
        <dbReference type="EMBL" id="RCN56368.1"/>
    </source>
</evidence>
<dbReference type="PANTHER" id="PTHR30589:SF0">
    <property type="entry name" value="PHOSPHATIDYLGLYCEROL--PROLIPOPROTEIN DIACYLGLYCERYL TRANSFERASE"/>
    <property type="match status" value="1"/>
</dbReference>
<keyword evidence="3 7" id="KW-0808">Transferase</keyword>
<evidence type="ECO:0000256" key="4">
    <source>
        <dbReference type="ARBA" id="ARBA00022692"/>
    </source>
</evidence>
<feature type="transmembrane region" description="Helical" evidence="7">
    <location>
        <begin position="58"/>
        <end position="76"/>
    </location>
</feature>
<dbReference type="GO" id="GO:0042158">
    <property type="term" value="P:lipoprotein biosynthetic process"/>
    <property type="evidence" value="ECO:0007669"/>
    <property type="project" value="UniProtKB-UniRule"/>
</dbReference>
<sequence>MLAYPHINPVGFHIGPIPIHWYGLLEIISFVIGTLWLIRRGRRREWQWTREQVLDLEYYLSVGAIAGGRLGYVLWYDLPYYLGHPLQILEVWDGGMSFHGGLIGVILGCWVYGRKYRRSTMTVLDFVAPAAPIGLGLGRLANFINDQLFGRVSHLPWAIVFPAGGPQPRQPSQIYEFLLEGVLLLTILVIYGRKPRPVGAVGSLFVLFYGIFRFLVEYTRQPDIQLGFVLGRLDMGQILSIPMIPIGAVLLYWSYRGGFETPPDPSRDTA</sequence>
<evidence type="ECO:0000256" key="5">
    <source>
        <dbReference type="ARBA" id="ARBA00022989"/>
    </source>
</evidence>
<dbReference type="NCBIfam" id="TIGR00544">
    <property type="entry name" value="lgt"/>
    <property type="match status" value="1"/>
</dbReference>
<evidence type="ECO:0000256" key="7">
    <source>
        <dbReference type="HAMAP-Rule" id="MF_01147"/>
    </source>
</evidence>
<accession>A0A368HDC5</accession>
<comment type="caution">
    <text evidence="8">The sequence shown here is derived from an EMBL/GenBank/DDBJ whole genome shotgun (WGS) entry which is preliminary data.</text>
</comment>
<dbReference type="PANTHER" id="PTHR30589">
    <property type="entry name" value="PROLIPOPROTEIN DIACYLGLYCERYL TRANSFERASE"/>
    <property type="match status" value="1"/>
</dbReference>
<feature type="transmembrane region" description="Helical" evidence="7">
    <location>
        <begin position="96"/>
        <end position="113"/>
    </location>
</feature>
<dbReference type="GO" id="GO:0005886">
    <property type="term" value="C:plasma membrane"/>
    <property type="evidence" value="ECO:0007669"/>
    <property type="project" value="UniProtKB-SubCell"/>
</dbReference>
<comment type="function">
    <text evidence="7">Catalyzes the transfer of the diacylglyceryl group from phosphatidylglycerol to the sulfhydryl group of the N-terminal cysteine of a prolipoprotein, the first step in the formation of mature lipoproteins.</text>
</comment>
<dbReference type="InterPro" id="IPR001640">
    <property type="entry name" value="Lgt"/>
</dbReference>
<evidence type="ECO:0000256" key="6">
    <source>
        <dbReference type="ARBA" id="ARBA00023136"/>
    </source>
</evidence>
<keyword evidence="2 7" id="KW-1003">Cell membrane</keyword>
<dbReference type="Proteomes" id="UP000253250">
    <property type="component" value="Unassembled WGS sequence"/>
</dbReference>
<dbReference type="EMBL" id="PSYR01000002">
    <property type="protein sequence ID" value="RCN56368.1"/>
    <property type="molecule type" value="Genomic_DNA"/>
</dbReference>
<dbReference type="AlphaFoldDB" id="A0A368HDC5"/>
<comment type="catalytic activity">
    <reaction evidence="7">
        <text>L-cysteinyl-[prolipoprotein] + a 1,2-diacyl-sn-glycero-3-phospho-(1'-sn-glycerol) = an S-1,2-diacyl-sn-glyceryl-L-cysteinyl-[prolipoprotein] + sn-glycerol 1-phosphate + H(+)</text>
        <dbReference type="Rhea" id="RHEA:56712"/>
        <dbReference type="Rhea" id="RHEA-COMP:14679"/>
        <dbReference type="Rhea" id="RHEA-COMP:14680"/>
        <dbReference type="ChEBI" id="CHEBI:15378"/>
        <dbReference type="ChEBI" id="CHEBI:29950"/>
        <dbReference type="ChEBI" id="CHEBI:57685"/>
        <dbReference type="ChEBI" id="CHEBI:64716"/>
        <dbReference type="ChEBI" id="CHEBI:140658"/>
        <dbReference type="EC" id="2.5.1.145"/>
    </reaction>
</comment>
<evidence type="ECO:0000256" key="1">
    <source>
        <dbReference type="ARBA" id="ARBA00007150"/>
    </source>
</evidence>
<comment type="similarity">
    <text evidence="1 7">Belongs to the Lgt family.</text>
</comment>
<evidence type="ECO:0000256" key="3">
    <source>
        <dbReference type="ARBA" id="ARBA00022679"/>
    </source>
</evidence>
<keyword evidence="6 7" id="KW-0472">Membrane</keyword>
<keyword evidence="8" id="KW-0449">Lipoprotein</keyword>
<dbReference type="Pfam" id="PF01790">
    <property type="entry name" value="LGT"/>
    <property type="match status" value="1"/>
</dbReference>
<feature type="transmembrane region" description="Helical" evidence="7">
    <location>
        <begin position="198"/>
        <end position="216"/>
    </location>
</feature>
<keyword evidence="5 7" id="KW-1133">Transmembrane helix</keyword>
<feature type="binding site" evidence="7">
    <location>
        <position position="139"/>
    </location>
    <ligand>
        <name>a 1,2-diacyl-sn-glycero-3-phospho-(1'-sn-glycerol)</name>
        <dbReference type="ChEBI" id="CHEBI:64716"/>
    </ligand>
</feature>
<evidence type="ECO:0000256" key="2">
    <source>
        <dbReference type="ARBA" id="ARBA00022475"/>
    </source>
</evidence>
<keyword evidence="4 7" id="KW-0812">Transmembrane</keyword>
<dbReference type="HAMAP" id="MF_01147">
    <property type="entry name" value="Lgt"/>
    <property type="match status" value="1"/>
</dbReference>
<feature type="transmembrane region" description="Helical" evidence="7">
    <location>
        <begin position="237"/>
        <end position="255"/>
    </location>
</feature>
<dbReference type="EC" id="2.5.1.145" evidence="7"/>
<organism evidence="8 9">
    <name type="scientific">Acidiferrobacter thiooxydans</name>
    <dbReference type="NCBI Taxonomy" id="163359"/>
    <lineage>
        <taxon>Bacteria</taxon>
        <taxon>Pseudomonadati</taxon>
        <taxon>Pseudomonadota</taxon>
        <taxon>Gammaproteobacteria</taxon>
        <taxon>Acidiferrobacterales</taxon>
        <taxon>Acidiferrobacteraceae</taxon>
        <taxon>Acidiferrobacter</taxon>
    </lineage>
</organism>
<proteinExistence type="inferred from homology"/>
<dbReference type="GO" id="GO:0008961">
    <property type="term" value="F:phosphatidylglycerol-prolipoprotein diacylglyceryl transferase activity"/>
    <property type="evidence" value="ECO:0007669"/>
    <property type="project" value="UniProtKB-UniRule"/>
</dbReference>
<keyword evidence="9" id="KW-1185">Reference proteome</keyword>
<comment type="pathway">
    <text evidence="7">Protein modification; lipoprotein biosynthesis (diacylglyceryl transfer).</text>
</comment>
<protein>
    <recommendedName>
        <fullName evidence="7">Phosphatidylglycerol--prolipoprotein diacylglyceryl transferase</fullName>
        <ecNumber evidence="7">2.5.1.145</ecNumber>
    </recommendedName>
</protein>
<feature type="transmembrane region" description="Helical" evidence="7">
    <location>
        <begin position="20"/>
        <end position="38"/>
    </location>
</feature>